<evidence type="ECO:0000313" key="10">
    <source>
        <dbReference type="EMBL" id="PIR44012.1"/>
    </source>
</evidence>
<evidence type="ECO:0000256" key="3">
    <source>
        <dbReference type="ARBA" id="ARBA00022695"/>
    </source>
</evidence>
<dbReference type="AlphaFoldDB" id="A0A2H0RBU7"/>
<dbReference type="InterPro" id="IPR000722">
    <property type="entry name" value="RNA_pol_asu"/>
</dbReference>
<dbReference type="Gene3D" id="1.10.1790.20">
    <property type="match status" value="1"/>
</dbReference>
<dbReference type="Gene3D" id="1.10.274.100">
    <property type="entry name" value="RNA polymerase Rpb1, domain 3"/>
    <property type="match status" value="2"/>
</dbReference>
<dbReference type="Pfam" id="PF04997">
    <property type="entry name" value="RNA_pol_Rpb1_1"/>
    <property type="match status" value="1"/>
</dbReference>
<reference evidence="10 11" key="1">
    <citation type="submission" date="2017-09" db="EMBL/GenBank/DDBJ databases">
        <title>Depth-based differentiation of microbial function through sediment-hosted aquifers and enrichment of novel symbionts in the deep terrestrial subsurface.</title>
        <authorList>
            <person name="Probst A.J."/>
            <person name="Ladd B."/>
            <person name="Jarett J.K."/>
            <person name="Geller-Mcgrath D.E."/>
            <person name="Sieber C.M."/>
            <person name="Emerson J.B."/>
            <person name="Anantharaman K."/>
            <person name="Thomas B.C."/>
            <person name="Malmstrom R."/>
            <person name="Stieglmeier M."/>
            <person name="Klingl A."/>
            <person name="Woyke T."/>
            <person name="Ryan C.M."/>
            <person name="Banfield J.F."/>
        </authorList>
    </citation>
    <scope>NUCLEOTIDE SEQUENCE [LARGE SCALE GENOMIC DNA]</scope>
    <source>
        <strain evidence="10">CG10_big_fil_rev_8_21_14_0_10_31_9</strain>
    </source>
</reference>
<dbReference type="GO" id="GO:0000428">
    <property type="term" value="C:DNA-directed RNA polymerase complex"/>
    <property type="evidence" value="ECO:0007669"/>
    <property type="project" value="UniProtKB-KW"/>
</dbReference>
<accession>A0A2H0RBU7</accession>
<keyword evidence="4 7" id="KW-0479">Metal-binding</keyword>
<feature type="binding site" evidence="7">
    <location>
        <position position="890"/>
    </location>
    <ligand>
        <name>Zn(2+)</name>
        <dbReference type="ChEBI" id="CHEBI:29105"/>
        <label>2</label>
    </ligand>
</feature>
<dbReference type="Gene3D" id="2.40.40.20">
    <property type="match status" value="1"/>
</dbReference>
<comment type="catalytic activity">
    <reaction evidence="6 7 8">
        <text>RNA(n) + a ribonucleoside 5'-triphosphate = RNA(n+1) + diphosphate</text>
        <dbReference type="Rhea" id="RHEA:21248"/>
        <dbReference type="Rhea" id="RHEA-COMP:14527"/>
        <dbReference type="Rhea" id="RHEA-COMP:17342"/>
        <dbReference type="ChEBI" id="CHEBI:33019"/>
        <dbReference type="ChEBI" id="CHEBI:61557"/>
        <dbReference type="ChEBI" id="CHEBI:140395"/>
        <dbReference type="EC" id="2.7.7.6"/>
    </reaction>
</comment>
<protein>
    <recommendedName>
        <fullName evidence="7">DNA-directed RNA polymerase subunit beta'</fullName>
        <shortName evidence="7">RNAP subunit beta'</shortName>
        <ecNumber evidence="7">2.7.7.6</ecNumber>
    </recommendedName>
    <alternativeName>
        <fullName evidence="7">RNA polymerase subunit beta'</fullName>
    </alternativeName>
    <alternativeName>
        <fullName evidence="7">Transcriptase subunit beta'</fullName>
    </alternativeName>
</protein>
<evidence type="ECO:0000313" key="11">
    <source>
        <dbReference type="Proteomes" id="UP000231602"/>
    </source>
</evidence>
<dbReference type="SMART" id="SM00663">
    <property type="entry name" value="RPOLA_N"/>
    <property type="match status" value="1"/>
</dbReference>
<dbReference type="Gene3D" id="2.40.50.100">
    <property type="match status" value="1"/>
</dbReference>
<dbReference type="Gene3D" id="4.10.860.120">
    <property type="entry name" value="RNA polymerase II, clamp domain"/>
    <property type="match status" value="1"/>
</dbReference>
<dbReference type="InterPro" id="IPR044893">
    <property type="entry name" value="RNA_pol_Rpb1_clamp_domain"/>
</dbReference>
<dbReference type="InterPro" id="IPR006592">
    <property type="entry name" value="RNA_pol_N"/>
</dbReference>
<feature type="binding site" evidence="7">
    <location>
        <position position="58"/>
    </location>
    <ligand>
        <name>Zn(2+)</name>
        <dbReference type="ChEBI" id="CHEBI:29105"/>
        <label>1</label>
    </ligand>
</feature>
<dbReference type="EC" id="2.7.7.6" evidence="7"/>
<dbReference type="EMBL" id="PCXV01000035">
    <property type="protein sequence ID" value="PIR44012.1"/>
    <property type="molecule type" value="Genomic_DNA"/>
</dbReference>
<dbReference type="GO" id="GO:0003677">
    <property type="term" value="F:DNA binding"/>
    <property type="evidence" value="ECO:0007669"/>
    <property type="project" value="UniProtKB-UniRule"/>
</dbReference>
<feature type="binding site" evidence="7">
    <location>
        <position position="490"/>
    </location>
    <ligand>
        <name>Mg(2+)</name>
        <dbReference type="ChEBI" id="CHEBI:18420"/>
    </ligand>
</feature>
<feature type="binding site" evidence="7">
    <location>
        <position position="71"/>
    </location>
    <ligand>
        <name>Zn(2+)</name>
        <dbReference type="ChEBI" id="CHEBI:29105"/>
        <label>1</label>
    </ligand>
</feature>
<dbReference type="PANTHER" id="PTHR19376">
    <property type="entry name" value="DNA-DIRECTED RNA POLYMERASE"/>
    <property type="match status" value="1"/>
</dbReference>
<proteinExistence type="inferred from homology"/>
<comment type="subunit">
    <text evidence="7">The RNAP catalytic core consists of 2 alpha, 1 beta, 1 beta' and 1 omega subunit. When a sigma factor is associated with the core the holoenzyme is formed, which can initiate transcription.</text>
</comment>
<dbReference type="Gene3D" id="1.10.132.30">
    <property type="match status" value="1"/>
</dbReference>
<evidence type="ECO:0000256" key="8">
    <source>
        <dbReference type="RuleBase" id="RU004279"/>
    </source>
</evidence>
<dbReference type="CDD" id="cd02655">
    <property type="entry name" value="RNAP_beta'_C"/>
    <property type="match status" value="1"/>
</dbReference>
<dbReference type="PANTHER" id="PTHR19376:SF54">
    <property type="entry name" value="DNA-DIRECTED RNA POLYMERASE SUBUNIT BETA"/>
    <property type="match status" value="1"/>
</dbReference>
<dbReference type="Pfam" id="PF04983">
    <property type="entry name" value="RNA_pol_Rpb1_3"/>
    <property type="match status" value="1"/>
</dbReference>
<dbReference type="GO" id="GO:0003899">
    <property type="term" value="F:DNA-directed RNA polymerase activity"/>
    <property type="evidence" value="ECO:0007669"/>
    <property type="project" value="UniProtKB-UniRule"/>
</dbReference>
<organism evidence="10 11">
    <name type="scientific">Candidatus Wolfebacteria bacterium CG10_big_fil_rev_8_21_14_0_10_31_9</name>
    <dbReference type="NCBI Taxonomy" id="1975070"/>
    <lineage>
        <taxon>Bacteria</taxon>
        <taxon>Candidatus Wolfeibacteriota</taxon>
    </lineage>
</organism>
<keyword evidence="1 7" id="KW-0240">DNA-directed RNA polymerase</keyword>
<keyword evidence="3 7" id="KW-0548">Nucleotidyltransferase</keyword>
<dbReference type="InterPro" id="IPR007080">
    <property type="entry name" value="RNA_pol_Rpb1_1"/>
</dbReference>
<feature type="binding site" evidence="7">
    <location>
        <position position="900"/>
    </location>
    <ligand>
        <name>Zn(2+)</name>
        <dbReference type="ChEBI" id="CHEBI:29105"/>
        <label>2</label>
    </ligand>
</feature>
<dbReference type="SUPFAM" id="SSF64484">
    <property type="entry name" value="beta and beta-prime subunits of DNA dependent RNA-polymerase"/>
    <property type="match status" value="1"/>
</dbReference>
<keyword evidence="2 7" id="KW-0808">Transferase</keyword>
<gene>
    <name evidence="7 10" type="primary">rpoC</name>
    <name evidence="10" type="ORF">COV23_02230</name>
</gene>
<feature type="binding site" evidence="7">
    <location>
        <position position="818"/>
    </location>
    <ligand>
        <name>Zn(2+)</name>
        <dbReference type="ChEBI" id="CHEBI:29105"/>
        <label>2</label>
    </ligand>
</feature>
<feature type="binding site" evidence="7">
    <location>
        <position position="897"/>
    </location>
    <ligand>
        <name>Zn(2+)</name>
        <dbReference type="ChEBI" id="CHEBI:29105"/>
        <label>2</label>
    </ligand>
</feature>
<comment type="cofactor">
    <cofactor evidence="7">
        <name>Zn(2+)</name>
        <dbReference type="ChEBI" id="CHEBI:29105"/>
    </cofactor>
    <text evidence="7">Binds 2 Zn(2+) ions per subunit.</text>
</comment>
<dbReference type="Pfam" id="PF00623">
    <property type="entry name" value="RNA_pol_Rpb1_2"/>
    <property type="match status" value="2"/>
</dbReference>
<keyword evidence="5 7" id="KW-0804">Transcription</keyword>
<evidence type="ECO:0000256" key="5">
    <source>
        <dbReference type="ARBA" id="ARBA00023163"/>
    </source>
</evidence>
<dbReference type="InterPro" id="IPR007066">
    <property type="entry name" value="RNA_pol_Rpb1_3"/>
</dbReference>
<feature type="binding site" evidence="7">
    <location>
        <position position="494"/>
    </location>
    <ligand>
        <name>Mg(2+)</name>
        <dbReference type="ChEBI" id="CHEBI:18420"/>
    </ligand>
</feature>
<dbReference type="GO" id="GO:0008270">
    <property type="term" value="F:zinc ion binding"/>
    <property type="evidence" value="ECO:0007669"/>
    <property type="project" value="UniProtKB-UniRule"/>
</dbReference>
<dbReference type="NCBIfam" id="TIGR02386">
    <property type="entry name" value="rpoC_TIGR"/>
    <property type="match status" value="1"/>
</dbReference>
<comment type="caution">
    <text evidence="10">The sequence shown here is derived from an EMBL/GenBank/DDBJ whole genome shotgun (WGS) entry which is preliminary data.</text>
</comment>
<feature type="binding site" evidence="7">
    <location>
        <position position="56"/>
    </location>
    <ligand>
        <name>Zn(2+)</name>
        <dbReference type="ChEBI" id="CHEBI:29105"/>
        <label>1</label>
    </ligand>
</feature>
<dbReference type="Proteomes" id="UP000231602">
    <property type="component" value="Unassembled WGS sequence"/>
</dbReference>
<dbReference type="Pfam" id="PF05000">
    <property type="entry name" value="RNA_pol_Rpb1_4"/>
    <property type="match status" value="1"/>
</dbReference>
<feature type="domain" description="RNA polymerase N-terminal" evidence="9">
    <location>
        <begin position="263"/>
        <end position="544"/>
    </location>
</feature>
<dbReference type="InterPro" id="IPR007081">
    <property type="entry name" value="RNA_pol_Rpb1_5"/>
</dbReference>
<evidence type="ECO:0000256" key="4">
    <source>
        <dbReference type="ARBA" id="ARBA00022723"/>
    </source>
</evidence>
<keyword evidence="7" id="KW-0862">Zinc</keyword>
<dbReference type="InterPro" id="IPR038120">
    <property type="entry name" value="Rpb1_funnel_sf"/>
</dbReference>
<dbReference type="HAMAP" id="MF_01322">
    <property type="entry name" value="RNApol_bact_RpoC"/>
    <property type="match status" value="1"/>
</dbReference>
<evidence type="ECO:0000256" key="7">
    <source>
        <dbReference type="HAMAP-Rule" id="MF_01322"/>
    </source>
</evidence>
<dbReference type="GO" id="GO:0000287">
    <property type="term" value="F:magnesium ion binding"/>
    <property type="evidence" value="ECO:0007669"/>
    <property type="project" value="UniProtKB-UniRule"/>
</dbReference>
<comment type="similarity">
    <text evidence="7 8">Belongs to the RNA polymerase beta' chain family.</text>
</comment>
<feature type="binding site" evidence="7">
    <location>
        <position position="492"/>
    </location>
    <ligand>
        <name>Mg(2+)</name>
        <dbReference type="ChEBI" id="CHEBI:18420"/>
    </ligand>
</feature>
<dbReference type="Gene3D" id="1.10.40.90">
    <property type="match status" value="1"/>
</dbReference>
<evidence type="ECO:0000256" key="2">
    <source>
        <dbReference type="ARBA" id="ARBA00022679"/>
    </source>
</evidence>
<dbReference type="InterPro" id="IPR007083">
    <property type="entry name" value="RNA_pol_Rpb1_4"/>
</dbReference>
<evidence type="ECO:0000259" key="9">
    <source>
        <dbReference type="SMART" id="SM00663"/>
    </source>
</evidence>
<dbReference type="Gene3D" id="1.10.150.390">
    <property type="match status" value="1"/>
</dbReference>
<evidence type="ECO:0000256" key="6">
    <source>
        <dbReference type="ARBA" id="ARBA00048552"/>
    </source>
</evidence>
<dbReference type="InterPro" id="IPR042102">
    <property type="entry name" value="RNA_pol_Rpb1_3_sf"/>
</dbReference>
<comment type="cofactor">
    <cofactor evidence="7">
        <name>Mg(2+)</name>
        <dbReference type="ChEBI" id="CHEBI:18420"/>
    </cofactor>
    <text evidence="7">Binds 1 Mg(2+) ion per subunit.</text>
</comment>
<evidence type="ECO:0000256" key="1">
    <source>
        <dbReference type="ARBA" id="ARBA00022478"/>
    </source>
</evidence>
<keyword evidence="7" id="KW-0460">Magnesium</keyword>
<sequence>MDFNSIRLKIASPEVILAWSHGEVTKPETINYRTQRPEKDGLFSERIFGPTKDYECYCGKYRRIRYKGIVCDKCGVEVTHSSVRRERMGHIKLAAPVTHIWFLKVIPSRISTLLDIPVQKLEKVVYYAAYIVTTVNEETRKRILKDLDAEFKIKRKEIGADKIKLKTIDDKFDSTKDLLSALKEGYILSEAEYFDASRRFGEVFEASSGAEAIKKLLEKIDLKKLYNDTEKEVEGVKEETKRKKLLLRMKIAHMFLKNNILAEWMILTVLPILPPELRPMVSLEGGRYATSDLNDLYRRVINRNNRLKKLIELRAPEIIITNEKRMLQEAVDSLIDNSTRGPGAVQMSAQKRPLRSLADILKGKQGRFRQNLLGKRVDYSGRSVIIVGPDLKLDTCGLPKKMALELFKPFVISRIIKDGLAHTIKNATRLIEQAPEEVWAILEDVIKDKKVLLNRAPTLHRMGIQAFKPILTEDLAIKIPPMVCSAFNADFDGDQMAVHLPLSDEAQKEASELMLSSKNILKPSTGEPIIKPSQDMILGIYYLTKIVNGAKGEGKILSSFNEAQIAYEAEVIDINAKIKILTSQKEYLETSVGRVIFNGVFPEDFEFVNEVMDKKSMPKIITLVIGKYGIDVTWEILDKIKNVGFRFATTSATTWAMSDLIAPVDKRKIIEIAEKEVEVIDEQYEEGLLTDTERRQKVIAVWAKTRDQIAKLVPEAFKKIGKTNSVFTIFDSGARGSWTQAVQMLGMKGLVSNPKGETIELPVKASYKEGLNVLEFFINTHGSRKGLTDTALKTASAGYLTRRLVDVAQDVIIREDDCKTTESFEIFRADGDEYGYPFGIRIFSRVAAENIKVGNKILVKANEVIDFEKAKLIEEEKSLESVKVRSPLRCKTLYGICSKCYGLDLGRGEKIAIGEAVGVVAAQSIGEPGTQLTLRTFHTGGIAGVDITHGLPRVEEIFESRTPKGKAILADEDGTIEDIEDTDLIKIIKLKILKNKKSKLIEYPIPRSVKVFVKAGDKISKGDQICEGSLDLKELFEYRGKEAAERYAINEIQKIYVPEGNTINDKHIEIIVRQMFSRVIIKDSGGTEFIMGEVVEKSKFLEANRAVKSKGKIPAKAKQILYGITRVSLTTESFLSSASFQETNRVLVAAASEGKVDGLRGLKENVIIGRLIPAGTGCRRKEVDKEDEEYREEVAEIMANE</sequence>
<name>A0A2H0RBU7_9BACT</name>
<dbReference type="Pfam" id="PF04998">
    <property type="entry name" value="RNA_pol_Rpb1_5"/>
    <property type="match status" value="1"/>
</dbReference>
<dbReference type="GO" id="GO:0006351">
    <property type="term" value="P:DNA-templated transcription"/>
    <property type="evidence" value="ECO:0007669"/>
    <property type="project" value="UniProtKB-UniRule"/>
</dbReference>
<comment type="function">
    <text evidence="7 8">DNA-dependent RNA polymerase catalyzes the transcription of DNA into RNA using the four ribonucleoside triphosphates as substrates.</text>
</comment>
<dbReference type="InterPro" id="IPR045867">
    <property type="entry name" value="DNA-dir_RpoC_beta_prime"/>
</dbReference>
<dbReference type="InterPro" id="IPR012754">
    <property type="entry name" value="DNA-dir_RpoC_beta_prime_bact"/>
</dbReference>
<dbReference type="CDD" id="cd01609">
    <property type="entry name" value="RNAP_beta'_N"/>
    <property type="match status" value="1"/>
</dbReference>
<feature type="binding site" evidence="7">
    <location>
        <position position="74"/>
    </location>
    <ligand>
        <name>Zn(2+)</name>
        <dbReference type="ChEBI" id="CHEBI:29105"/>
        <label>1</label>
    </ligand>
</feature>